<accession>A0ABP1RYL3</accession>
<feature type="compositionally biased region" description="Basic and acidic residues" evidence="1">
    <location>
        <begin position="31"/>
        <end position="42"/>
    </location>
</feature>
<sequence>MSKPKKPTLDLSLSASSSSSSDDSDLEDVDVEKGDGNVDKKTEKKKSKKKDLEDELAGSDFEEMLRSPSTTTTDDDEVEPISSKKGKKKKAGPKKKRRKSSRFGGGDEDEDDDDDDDDSDDDADEEIDIANIGARLGFLLDAEDLHEMEEEEERVPVDPIIEELLNKGLGKGKAKMKKEKKLREQITRLSAHTALEITAEGRLNLLVEDVETVRKTKEKVDVLIKALEATRDKLIKEVDSFEYTEPPFKTKPPPPKSRFGQGGSSGTNS</sequence>
<dbReference type="EMBL" id="CAXLJM020000124">
    <property type="protein sequence ID" value="CAL8138798.1"/>
    <property type="molecule type" value="Genomic_DNA"/>
</dbReference>
<name>A0ABP1RYL3_9HEXA</name>
<feature type="compositionally biased region" description="Acidic residues" evidence="1">
    <location>
        <begin position="53"/>
        <end position="62"/>
    </location>
</feature>
<proteinExistence type="predicted"/>
<evidence type="ECO:0000256" key="1">
    <source>
        <dbReference type="SAM" id="MobiDB-lite"/>
    </source>
</evidence>
<feature type="region of interest" description="Disordered" evidence="1">
    <location>
        <begin position="1"/>
        <end position="127"/>
    </location>
</feature>
<dbReference type="Proteomes" id="UP001642540">
    <property type="component" value="Unassembled WGS sequence"/>
</dbReference>
<feature type="region of interest" description="Disordered" evidence="1">
    <location>
        <begin position="242"/>
        <end position="269"/>
    </location>
</feature>
<reference evidence="2 3" key="1">
    <citation type="submission" date="2024-08" db="EMBL/GenBank/DDBJ databases">
        <authorList>
            <person name="Cucini C."/>
            <person name="Frati F."/>
        </authorList>
    </citation>
    <scope>NUCLEOTIDE SEQUENCE [LARGE SCALE GENOMIC DNA]</scope>
</reference>
<feature type="compositionally biased region" description="Gly residues" evidence="1">
    <location>
        <begin position="260"/>
        <end position="269"/>
    </location>
</feature>
<feature type="compositionally biased region" description="Low complexity" evidence="1">
    <location>
        <begin position="9"/>
        <end position="21"/>
    </location>
</feature>
<protein>
    <submittedName>
        <fullName evidence="2">Uncharacterized protein</fullName>
    </submittedName>
</protein>
<feature type="compositionally biased region" description="Basic residues" evidence="1">
    <location>
        <begin position="84"/>
        <end position="101"/>
    </location>
</feature>
<organism evidence="2 3">
    <name type="scientific">Orchesella dallaii</name>
    <dbReference type="NCBI Taxonomy" id="48710"/>
    <lineage>
        <taxon>Eukaryota</taxon>
        <taxon>Metazoa</taxon>
        <taxon>Ecdysozoa</taxon>
        <taxon>Arthropoda</taxon>
        <taxon>Hexapoda</taxon>
        <taxon>Collembola</taxon>
        <taxon>Entomobryomorpha</taxon>
        <taxon>Entomobryoidea</taxon>
        <taxon>Orchesellidae</taxon>
        <taxon>Orchesellinae</taxon>
        <taxon>Orchesella</taxon>
    </lineage>
</organism>
<keyword evidence="3" id="KW-1185">Reference proteome</keyword>
<comment type="caution">
    <text evidence="2">The sequence shown here is derived from an EMBL/GenBank/DDBJ whole genome shotgun (WGS) entry which is preliminary data.</text>
</comment>
<feature type="compositionally biased region" description="Acidic residues" evidence="1">
    <location>
        <begin position="106"/>
        <end position="127"/>
    </location>
</feature>
<evidence type="ECO:0000313" key="3">
    <source>
        <dbReference type="Proteomes" id="UP001642540"/>
    </source>
</evidence>
<evidence type="ECO:0000313" key="2">
    <source>
        <dbReference type="EMBL" id="CAL8138798.1"/>
    </source>
</evidence>
<gene>
    <name evidence="2" type="ORF">ODALV1_LOCUS27537</name>
</gene>